<dbReference type="AlphaFoldDB" id="A0A6B8KAX9"/>
<evidence type="ECO:0000256" key="3">
    <source>
        <dbReference type="ARBA" id="ARBA00022723"/>
    </source>
</evidence>
<sequence>MSRYPDLIGPKPPIKKLPFFTAMRAMKDNPIATLPLAAYQRPFWEAKSIFGAQLLVSEPAGIKRVLVDNAANYAKAPLDARILGTAFGDGLLASEGDKWRAHRRVMSPAFDPRAVASYAPVVTRATEARLEDWDAMENGAEIDIAREMTTLMLGIISRTMFSTDSECLQGRLDETLRKCIAELSFGFQHLAPVIGPLLMKRKLARVRANFEAVDAVMQGLIRSRDKRTGQPPRDLLDRLIAATDADTGFRMTDEEVRDEVVIVFLAGHETSALAATYAWYLLSLHAEAEATLHAELDAVLGGRTPTYDDLEKLVYTRMVVDEALRLYPPAPLLSSRIAREDDEICGVRVAKGMEIVISPWVTQRHRTLWDDPDRFDPWRFSRERSQARPRYAYLPFGAGPRVCIGAQFAIAEVMLLLGAMAQRYRLKLTPGQDIVLDLRITQRPRDGIRMRLERRG</sequence>
<keyword evidence="6 8" id="KW-0503">Monooxygenase</keyword>
<dbReference type="RefSeq" id="WP_154331551.1">
    <property type="nucleotide sequence ID" value="NZ_CP046052.1"/>
</dbReference>
<dbReference type="EMBL" id="CP046052">
    <property type="protein sequence ID" value="QGM44662.1"/>
    <property type="molecule type" value="Genomic_DNA"/>
</dbReference>
<dbReference type="Proteomes" id="UP000309061">
    <property type="component" value="Chromosome"/>
</dbReference>
<dbReference type="InterPro" id="IPR036396">
    <property type="entry name" value="Cyt_P450_sf"/>
</dbReference>
<evidence type="ECO:0000256" key="6">
    <source>
        <dbReference type="ARBA" id="ARBA00023033"/>
    </source>
</evidence>
<keyword evidence="4 8" id="KW-0560">Oxidoreductase</keyword>
<keyword evidence="5 7" id="KW-0408">Iron</keyword>
<dbReference type="KEGG" id="mhey:H2LOC_002570"/>
<keyword evidence="3 7" id="KW-0479">Metal-binding</keyword>
<dbReference type="InterPro" id="IPR050196">
    <property type="entry name" value="Cytochrome_P450_Monoox"/>
</dbReference>
<evidence type="ECO:0000256" key="5">
    <source>
        <dbReference type="ARBA" id="ARBA00023004"/>
    </source>
</evidence>
<feature type="binding site" description="axial binding residue" evidence="7">
    <location>
        <position position="403"/>
    </location>
    <ligand>
        <name>heme</name>
        <dbReference type="ChEBI" id="CHEBI:30413"/>
    </ligand>
    <ligandPart>
        <name>Fe</name>
        <dbReference type="ChEBI" id="CHEBI:18248"/>
    </ligandPart>
</feature>
<dbReference type="GO" id="GO:0004497">
    <property type="term" value="F:monooxygenase activity"/>
    <property type="evidence" value="ECO:0007669"/>
    <property type="project" value="UniProtKB-KW"/>
</dbReference>
<dbReference type="InterPro" id="IPR017972">
    <property type="entry name" value="Cyt_P450_CS"/>
</dbReference>
<evidence type="ECO:0000256" key="1">
    <source>
        <dbReference type="ARBA" id="ARBA00010617"/>
    </source>
</evidence>
<dbReference type="GO" id="GO:0005506">
    <property type="term" value="F:iron ion binding"/>
    <property type="evidence" value="ECO:0007669"/>
    <property type="project" value="InterPro"/>
</dbReference>
<keyword evidence="2 7" id="KW-0349">Heme</keyword>
<organism evidence="9 10">
    <name type="scientific">Methylocystis heyeri</name>
    <dbReference type="NCBI Taxonomy" id="391905"/>
    <lineage>
        <taxon>Bacteria</taxon>
        <taxon>Pseudomonadati</taxon>
        <taxon>Pseudomonadota</taxon>
        <taxon>Alphaproteobacteria</taxon>
        <taxon>Hyphomicrobiales</taxon>
        <taxon>Methylocystaceae</taxon>
        <taxon>Methylocystis</taxon>
    </lineage>
</organism>
<evidence type="ECO:0000256" key="4">
    <source>
        <dbReference type="ARBA" id="ARBA00023002"/>
    </source>
</evidence>
<dbReference type="OrthoDB" id="9764248at2"/>
<dbReference type="InterPro" id="IPR001128">
    <property type="entry name" value="Cyt_P450"/>
</dbReference>
<reference evidence="9 10" key="1">
    <citation type="submission" date="2019-11" db="EMBL/GenBank/DDBJ databases">
        <title>The genome sequence of Methylocystis heyeri.</title>
        <authorList>
            <person name="Oshkin I.Y."/>
            <person name="Miroshnikov K."/>
            <person name="Dedysh S.N."/>
        </authorList>
    </citation>
    <scope>NUCLEOTIDE SEQUENCE [LARGE SCALE GENOMIC DNA]</scope>
    <source>
        <strain evidence="9 10">H2</strain>
    </source>
</reference>
<dbReference type="PRINTS" id="PR00385">
    <property type="entry name" value="P450"/>
</dbReference>
<evidence type="ECO:0000256" key="8">
    <source>
        <dbReference type="RuleBase" id="RU000461"/>
    </source>
</evidence>
<evidence type="ECO:0000256" key="2">
    <source>
        <dbReference type="ARBA" id="ARBA00022617"/>
    </source>
</evidence>
<proteinExistence type="inferred from homology"/>
<dbReference type="GO" id="GO:0016705">
    <property type="term" value="F:oxidoreductase activity, acting on paired donors, with incorporation or reduction of molecular oxygen"/>
    <property type="evidence" value="ECO:0007669"/>
    <property type="project" value="InterPro"/>
</dbReference>
<dbReference type="PROSITE" id="PS00086">
    <property type="entry name" value="CYTOCHROME_P450"/>
    <property type="match status" value="1"/>
</dbReference>
<comment type="similarity">
    <text evidence="1 8">Belongs to the cytochrome P450 family.</text>
</comment>
<gene>
    <name evidence="9" type="ORF">H2LOC_002570</name>
</gene>
<dbReference type="SUPFAM" id="SSF48264">
    <property type="entry name" value="Cytochrome P450"/>
    <property type="match status" value="1"/>
</dbReference>
<dbReference type="PANTHER" id="PTHR24291:SF50">
    <property type="entry name" value="BIFUNCTIONAL ALBAFLAVENONE MONOOXYGENASE_TERPENE SYNTHASE"/>
    <property type="match status" value="1"/>
</dbReference>
<dbReference type="PRINTS" id="PR00463">
    <property type="entry name" value="EP450I"/>
</dbReference>
<evidence type="ECO:0000313" key="9">
    <source>
        <dbReference type="EMBL" id="QGM44662.1"/>
    </source>
</evidence>
<dbReference type="Gene3D" id="1.10.630.10">
    <property type="entry name" value="Cytochrome P450"/>
    <property type="match status" value="1"/>
</dbReference>
<evidence type="ECO:0000256" key="7">
    <source>
        <dbReference type="PIRSR" id="PIRSR602401-1"/>
    </source>
</evidence>
<keyword evidence="10" id="KW-1185">Reference proteome</keyword>
<dbReference type="PANTHER" id="PTHR24291">
    <property type="entry name" value="CYTOCHROME P450 FAMILY 4"/>
    <property type="match status" value="1"/>
</dbReference>
<comment type="cofactor">
    <cofactor evidence="7">
        <name>heme</name>
        <dbReference type="ChEBI" id="CHEBI:30413"/>
    </cofactor>
</comment>
<evidence type="ECO:0000313" key="10">
    <source>
        <dbReference type="Proteomes" id="UP000309061"/>
    </source>
</evidence>
<dbReference type="Pfam" id="PF00067">
    <property type="entry name" value="p450"/>
    <property type="match status" value="1"/>
</dbReference>
<dbReference type="GO" id="GO:0020037">
    <property type="term" value="F:heme binding"/>
    <property type="evidence" value="ECO:0007669"/>
    <property type="project" value="InterPro"/>
</dbReference>
<accession>A0A6B8KAX9</accession>
<dbReference type="CDD" id="cd20620">
    <property type="entry name" value="CYP132-like"/>
    <property type="match status" value="1"/>
</dbReference>
<name>A0A6B8KAX9_9HYPH</name>
<protein>
    <submittedName>
        <fullName evidence="9">Cytochrome P450</fullName>
    </submittedName>
</protein>
<dbReference type="InterPro" id="IPR002401">
    <property type="entry name" value="Cyt_P450_E_grp-I"/>
</dbReference>